<name>A0A1M6CXM5_9FIRM</name>
<dbReference type="AlphaFoldDB" id="A0A1M6CXM5"/>
<dbReference type="SUPFAM" id="SSF75471">
    <property type="entry name" value="YhbY-like"/>
    <property type="match status" value="1"/>
</dbReference>
<dbReference type="InterPro" id="IPR001890">
    <property type="entry name" value="RNA-binding_CRM"/>
</dbReference>
<dbReference type="EMBL" id="FQZL01000006">
    <property type="protein sequence ID" value="SHI65782.1"/>
    <property type="molecule type" value="Genomic_DNA"/>
</dbReference>
<keyword evidence="1 2" id="KW-0694">RNA-binding</keyword>
<dbReference type="Pfam" id="PF01985">
    <property type="entry name" value="CRS1_YhbY"/>
    <property type="match status" value="1"/>
</dbReference>
<keyword evidence="5" id="KW-1185">Reference proteome</keyword>
<dbReference type="InterPro" id="IPR017924">
    <property type="entry name" value="RNA-binding_YhbY"/>
</dbReference>
<dbReference type="Gene3D" id="3.30.110.60">
    <property type="entry name" value="YhbY-like"/>
    <property type="match status" value="1"/>
</dbReference>
<dbReference type="PANTHER" id="PTHR40065">
    <property type="entry name" value="RNA-BINDING PROTEIN YHBY"/>
    <property type="match status" value="1"/>
</dbReference>
<evidence type="ECO:0000256" key="2">
    <source>
        <dbReference type="PROSITE-ProRule" id="PRU00626"/>
    </source>
</evidence>
<proteinExistence type="predicted"/>
<dbReference type="InterPro" id="IPR035920">
    <property type="entry name" value="YhbY-like_sf"/>
</dbReference>
<evidence type="ECO:0000256" key="1">
    <source>
        <dbReference type="ARBA" id="ARBA00022884"/>
    </source>
</evidence>
<dbReference type="InterPro" id="IPR051925">
    <property type="entry name" value="RNA-binding_domain"/>
</dbReference>
<evidence type="ECO:0000259" key="3">
    <source>
        <dbReference type="PROSITE" id="PS51295"/>
    </source>
</evidence>
<evidence type="ECO:0000313" key="4">
    <source>
        <dbReference type="EMBL" id="SHI65782.1"/>
    </source>
</evidence>
<dbReference type="PANTHER" id="PTHR40065:SF3">
    <property type="entry name" value="RNA-BINDING PROTEIN YHBY"/>
    <property type="match status" value="1"/>
</dbReference>
<feature type="domain" description="CRM" evidence="3">
    <location>
        <begin position="1"/>
        <end position="95"/>
    </location>
</feature>
<dbReference type="OrthoDB" id="9797519at2"/>
<evidence type="ECO:0000313" key="5">
    <source>
        <dbReference type="Proteomes" id="UP000184052"/>
    </source>
</evidence>
<dbReference type="SMART" id="SM01103">
    <property type="entry name" value="CRS1_YhbY"/>
    <property type="match status" value="1"/>
</dbReference>
<dbReference type="Proteomes" id="UP000184052">
    <property type="component" value="Unassembled WGS sequence"/>
</dbReference>
<sequence length="95" mass="10685">MITGKQRSYLKGLAHKLDPIVQIGKNGISENLISQADEALEARELVKFKILPNCELDAKTTASELAEVLNAEFVMSMGKKFVLYRESEEPKIELY</sequence>
<dbReference type="RefSeq" id="WP_073047290.1">
    <property type="nucleotide sequence ID" value="NZ_FQZL01000006.1"/>
</dbReference>
<dbReference type="PROSITE" id="PS51295">
    <property type="entry name" value="CRM"/>
    <property type="match status" value="1"/>
</dbReference>
<accession>A0A1M6CXM5</accession>
<dbReference type="NCBIfam" id="TIGR00253">
    <property type="entry name" value="RNA_bind_YhbY"/>
    <property type="match status" value="1"/>
</dbReference>
<protein>
    <submittedName>
        <fullName evidence="4">RNA-binding protein</fullName>
    </submittedName>
</protein>
<reference evidence="4 5" key="1">
    <citation type="submission" date="2016-11" db="EMBL/GenBank/DDBJ databases">
        <authorList>
            <person name="Jaros S."/>
            <person name="Januszkiewicz K."/>
            <person name="Wedrychowicz H."/>
        </authorList>
    </citation>
    <scope>NUCLEOTIDE SEQUENCE [LARGE SCALE GENOMIC DNA]</scope>
    <source>
        <strain evidence="4 5">DSM 17477</strain>
    </source>
</reference>
<gene>
    <name evidence="4" type="ORF">SAMN02745751_00714</name>
</gene>
<dbReference type="GO" id="GO:0003723">
    <property type="term" value="F:RNA binding"/>
    <property type="evidence" value="ECO:0007669"/>
    <property type="project" value="UniProtKB-UniRule"/>
</dbReference>
<organism evidence="4 5">
    <name type="scientific">Dethiosulfatibacter aminovorans DSM 17477</name>
    <dbReference type="NCBI Taxonomy" id="1121476"/>
    <lineage>
        <taxon>Bacteria</taxon>
        <taxon>Bacillati</taxon>
        <taxon>Bacillota</taxon>
        <taxon>Tissierellia</taxon>
        <taxon>Dethiosulfatibacter</taxon>
    </lineage>
</organism>
<dbReference type="STRING" id="1121476.SAMN02745751_00714"/>